<name>A0A383RA14_PAEAL</name>
<sequence length="389" mass="45144">MRKILVLNYFPTVHPPISGGTIRYFSLYQELSRYYDVTLLSQTDCRKGGVFRYSPTFREYKIEKDPMYEQIREQLHIDANDYEHYLIIHMEAARHSTRYTHHFEQLHGKSDIIIHESPYFVEHDRHLGSDSKLRIYNSHNHEYALANRIWKGRLARNYLSILYELEKKLVLCSDLIFSTSHEERNSFTAMYCADSRKVKLAPNGVTPKAWLTRQRRSTNLYSALFIGSDYPPNLEAATYIVHQLAVLCPHITFLIAGRCCNALSCEMAPNIKLIGRVSHHHKVKLFAKVDLAINPMQTGAGVNLKTLEYLSAGIPLLATHYGVRGLELIDGEHYIHAERNDFADKLLACLRDELILQEISVRGQTHINEHYSWSSIVRNMQEEIERVLR</sequence>
<dbReference type="Gene3D" id="3.40.50.2000">
    <property type="entry name" value="Glycogen Phosphorylase B"/>
    <property type="match status" value="1"/>
</dbReference>
<dbReference type="EMBL" id="LS992241">
    <property type="protein sequence ID" value="SYX83790.1"/>
    <property type="molecule type" value="Genomic_DNA"/>
</dbReference>
<protein>
    <recommendedName>
        <fullName evidence="3">Glycosyltransferase</fullName>
    </recommendedName>
</protein>
<dbReference type="Pfam" id="PF13692">
    <property type="entry name" value="Glyco_trans_1_4"/>
    <property type="match status" value="1"/>
</dbReference>
<evidence type="ECO:0000313" key="1">
    <source>
        <dbReference type="EMBL" id="SYX83790.1"/>
    </source>
</evidence>
<dbReference type="Proteomes" id="UP000304148">
    <property type="component" value="Chromosome"/>
</dbReference>
<dbReference type="PANTHER" id="PTHR12526">
    <property type="entry name" value="GLYCOSYLTRANSFERASE"/>
    <property type="match status" value="1"/>
</dbReference>
<evidence type="ECO:0008006" key="3">
    <source>
        <dbReference type="Google" id="ProtNLM"/>
    </source>
</evidence>
<dbReference type="CDD" id="cd03801">
    <property type="entry name" value="GT4_PimA-like"/>
    <property type="match status" value="1"/>
</dbReference>
<dbReference type="RefSeq" id="WP_138185805.1">
    <property type="nucleotide sequence ID" value="NZ_LS992241.1"/>
</dbReference>
<proteinExistence type="predicted"/>
<evidence type="ECO:0000313" key="2">
    <source>
        <dbReference type="Proteomes" id="UP000304148"/>
    </source>
</evidence>
<dbReference type="AlphaFoldDB" id="A0A383RA14"/>
<reference evidence="2" key="1">
    <citation type="submission" date="2018-08" db="EMBL/GenBank/DDBJ databases">
        <authorList>
            <person name="Chevrot R."/>
        </authorList>
    </citation>
    <scope>NUCLEOTIDE SEQUENCE [LARGE SCALE GENOMIC DNA]</scope>
</reference>
<dbReference type="SUPFAM" id="SSF53756">
    <property type="entry name" value="UDP-Glycosyltransferase/glycogen phosphorylase"/>
    <property type="match status" value="1"/>
</dbReference>
<accession>A0A383RA14</accession>
<gene>
    <name evidence="1" type="ORF">PBLR_12212</name>
</gene>
<organism evidence="1 2">
    <name type="scientific">Paenibacillus alvei</name>
    <name type="common">Bacillus alvei</name>
    <dbReference type="NCBI Taxonomy" id="44250"/>
    <lineage>
        <taxon>Bacteria</taxon>
        <taxon>Bacillati</taxon>
        <taxon>Bacillota</taxon>
        <taxon>Bacilli</taxon>
        <taxon>Bacillales</taxon>
        <taxon>Paenibacillaceae</taxon>
        <taxon>Paenibacillus</taxon>
    </lineage>
</organism>